<feature type="compositionally biased region" description="Acidic residues" evidence="1">
    <location>
        <begin position="45"/>
        <end position="68"/>
    </location>
</feature>
<reference evidence="2 3" key="1">
    <citation type="submission" date="2023-03" db="EMBL/GenBank/DDBJ databases">
        <title>WGS of Gossypium arboreum.</title>
        <authorList>
            <person name="Yu D."/>
        </authorList>
    </citation>
    <scope>NUCLEOTIDE SEQUENCE [LARGE SCALE GENOMIC DNA]</scope>
    <source>
        <tissue evidence="2">Leaf</tissue>
    </source>
</reference>
<keyword evidence="3" id="KW-1185">Reference proteome</keyword>
<dbReference type="Proteomes" id="UP001358586">
    <property type="component" value="Chromosome 1"/>
</dbReference>
<evidence type="ECO:0000313" key="2">
    <source>
        <dbReference type="EMBL" id="KAK5844938.1"/>
    </source>
</evidence>
<accession>A0ABR0R113</accession>
<dbReference type="EMBL" id="JARKNE010000001">
    <property type="protein sequence ID" value="KAK5844938.1"/>
    <property type="molecule type" value="Genomic_DNA"/>
</dbReference>
<proteinExistence type="predicted"/>
<gene>
    <name evidence="2" type="ORF">PVK06_001085</name>
</gene>
<feature type="region of interest" description="Disordered" evidence="1">
    <location>
        <begin position="42"/>
        <end position="68"/>
    </location>
</feature>
<comment type="caution">
    <text evidence="2">The sequence shown here is derived from an EMBL/GenBank/DDBJ whole genome shotgun (WGS) entry which is preliminary data.</text>
</comment>
<sequence length="68" mass="8171">MLFSRKKTSVHRDMDLPLHEAMHQWPKSRGFLPLLSDNFLQKEEQDSEEREYSDDEEVEAEEDEMDSQ</sequence>
<organism evidence="2 3">
    <name type="scientific">Gossypium arboreum</name>
    <name type="common">Tree cotton</name>
    <name type="synonym">Gossypium nanking</name>
    <dbReference type="NCBI Taxonomy" id="29729"/>
    <lineage>
        <taxon>Eukaryota</taxon>
        <taxon>Viridiplantae</taxon>
        <taxon>Streptophyta</taxon>
        <taxon>Embryophyta</taxon>
        <taxon>Tracheophyta</taxon>
        <taxon>Spermatophyta</taxon>
        <taxon>Magnoliopsida</taxon>
        <taxon>eudicotyledons</taxon>
        <taxon>Gunneridae</taxon>
        <taxon>Pentapetalae</taxon>
        <taxon>rosids</taxon>
        <taxon>malvids</taxon>
        <taxon>Malvales</taxon>
        <taxon>Malvaceae</taxon>
        <taxon>Malvoideae</taxon>
        <taxon>Gossypium</taxon>
    </lineage>
</organism>
<name>A0ABR0R113_GOSAR</name>
<evidence type="ECO:0000313" key="3">
    <source>
        <dbReference type="Proteomes" id="UP001358586"/>
    </source>
</evidence>
<evidence type="ECO:0000256" key="1">
    <source>
        <dbReference type="SAM" id="MobiDB-lite"/>
    </source>
</evidence>
<protein>
    <submittedName>
        <fullName evidence="2">Uncharacterized protein</fullName>
    </submittedName>
</protein>